<dbReference type="OrthoDB" id="422676at2"/>
<dbReference type="SUPFAM" id="SSF56784">
    <property type="entry name" value="HAD-like"/>
    <property type="match status" value="1"/>
</dbReference>
<evidence type="ECO:0000313" key="1">
    <source>
        <dbReference type="EMBL" id="QDZ38739.1"/>
    </source>
</evidence>
<dbReference type="GO" id="GO:0005829">
    <property type="term" value="C:cytosol"/>
    <property type="evidence" value="ECO:0007669"/>
    <property type="project" value="TreeGrafter"/>
</dbReference>
<proteinExistence type="predicted"/>
<dbReference type="Gene3D" id="3.40.50.1000">
    <property type="entry name" value="HAD superfamily/HAD-like"/>
    <property type="match status" value="1"/>
</dbReference>
<keyword evidence="1" id="KW-0378">Hydrolase</keyword>
<dbReference type="GO" id="GO:0006281">
    <property type="term" value="P:DNA repair"/>
    <property type="evidence" value="ECO:0007669"/>
    <property type="project" value="TreeGrafter"/>
</dbReference>
<dbReference type="GO" id="GO:0008967">
    <property type="term" value="F:phosphoglycolate phosphatase activity"/>
    <property type="evidence" value="ECO:0007669"/>
    <property type="project" value="TreeGrafter"/>
</dbReference>
<dbReference type="InterPro" id="IPR023214">
    <property type="entry name" value="HAD_sf"/>
</dbReference>
<dbReference type="PANTHER" id="PTHR43434">
    <property type="entry name" value="PHOSPHOGLYCOLATE PHOSPHATASE"/>
    <property type="match status" value="1"/>
</dbReference>
<dbReference type="AlphaFoldDB" id="A0A5B8NKU7"/>
<dbReference type="InterPro" id="IPR050155">
    <property type="entry name" value="HAD-like_hydrolase_sf"/>
</dbReference>
<dbReference type="InterPro" id="IPR023198">
    <property type="entry name" value="PGP-like_dom2"/>
</dbReference>
<dbReference type="Pfam" id="PF13419">
    <property type="entry name" value="HAD_2"/>
    <property type="match status" value="1"/>
</dbReference>
<reference evidence="1" key="1">
    <citation type="submission" date="2019-08" db="EMBL/GenBank/DDBJ databases">
        <title>Carotenoids and Carotenoid Binding Proteins in the Halophilic Cyanobacterium Euhalothece sp. ZM00.</title>
        <authorList>
            <person name="Cho S.M."/>
            <person name="Song J.Y."/>
            <person name="Park Y.-I."/>
        </authorList>
    </citation>
    <scope>NUCLEOTIDE SEQUENCE [LARGE SCALE GENOMIC DNA]</scope>
    <source>
        <strain evidence="1">Z-M001</strain>
    </source>
</reference>
<accession>A0A5B8NKU7</accession>
<dbReference type="SFLD" id="SFLDG01129">
    <property type="entry name" value="C1.5:_HAD__Beta-PGM__Phosphata"/>
    <property type="match status" value="1"/>
</dbReference>
<dbReference type="Proteomes" id="UP000318453">
    <property type="component" value="Chromosome"/>
</dbReference>
<organism evidence="1 2">
    <name type="scientific">Euhalothece natronophila Z-M001</name>
    <dbReference type="NCBI Taxonomy" id="522448"/>
    <lineage>
        <taxon>Bacteria</taxon>
        <taxon>Bacillati</taxon>
        <taxon>Cyanobacteriota</taxon>
        <taxon>Cyanophyceae</taxon>
        <taxon>Oscillatoriophycideae</taxon>
        <taxon>Chroococcales</taxon>
        <taxon>Halothecacae</taxon>
        <taxon>Halothece cluster</taxon>
        <taxon>Euhalothece</taxon>
    </lineage>
</organism>
<dbReference type="Gene3D" id="1.10.150.240">
    <property type="entry name" value="Putative phosphatase, domain 2"/>
    <property type="match status" value="1"/>
</dbReference>
<evidence type="ECO:0000313" key="2">
    <source>
        <dbReference type="Proteomes" id="UP000318453"/>
    </source>
</evidence>
<dbReference type="InterPro" id="IPR036412">
    <property type="entry name" value="HAD-like_sf"/>
</dbReference>
<dbReference type="InterPro" id="IPR041492">
    <property type="entry name" value="HAD_2"/>
</dbReference>
<gene>
    <name evidence="1" type="ORF">FRE64_01540</name>
</gene>
<dbReference type="SFLD" id="SFLDS00003">
    <property type="entry name" value="Haloacid_Dehalogenase"/>
    <property type="match status" value="1"/>
</dbReference>
<keyword evidence="2" id="KW-1185">Reference proteome</keyword>
<dbReference type="PANTHER" id="PTHR43434:SF1">
    <property type="entry name" value="PHOSPHOGLYCOLATE PHOSPHATASE"/>
    <property type="match status" value="1"/>
</dbReference>
<name>A0A5B8NKU7_9CHRO</name>
<dbReference type="RefSeq" id="WP_146294350.1">
    <property type="nucleotide sequence ID" value="NZ_CP042326.1"/>
</dbReference>
<dbReference type="EMBL" id="CP042326">
    <property type="protein sequence ID" value="QDZ38739.1"/>
    <property type="molecule type" value="Genomic_DNA"/>
</dbReference>
<protein>
    <submittedName>
        <fullName evidence="1">HAD family hydrolase</fullName>
    </submittedName>
</protein>
<sequence length="253" mass="28626">MSVETIAKTASFAKSSCQSKVLTVFCDFDGPLVDVSDRYYNTYQLALHETYHYYSRFDPFLKINPLSKKEFWQMKQERANDQEIALRSGLKVQQIPYFVQQVRSIVNDVSLLTKDKFHRGVNWALALLHSQGVRLVVVTLRCQDQVSQILTNYGLLRLFSGVYGTTDAMAAYSNNIECKTALLKKALAEHQTHRTCMIGDTEADILAAKAMGISAIALTCGIRSYNYLQQFEPDQIESNFLTTAYHLLADPTP</sequence>
<dbReference type="KEGG" id="enn:FRE64_01540"/>